<protein>
    <submittedName>
        <fullName evidence="1">Uncharacterized protein</fullName>
    </submittedName>
</protein>
<sequence>MNPSVPFDVARLTAAQQAQLQQLLGMASTPAPALPLEPVAHEPLPASQVPPQRLPSVTLPSGLTITPYESIRNHSLAPPAPGPSTGARVPAPLFTGIDRLQAPNLASQTQKDPKYTFFTYKQASFNDYLQHNDLMYDYQLPLDTSIVTIHDMVISDMEASAFRYQCVPPTDLTPYPHENLSLRLIGVVNRGQRVDGDMHLVMGPIFENMTLQTLVTTEKARYGVASCIEQQKLVVHFAVRRYPIHALLPTESASGVARPHSCLSQQFYMRFRSDSEDPSSDDESPIMCDIEPCVSCTELAGASSSVEARSSRLPSTTGLMRSMSLSNGDDSSETRAVSSNLPNNPQSSTQRGETTTWPSARALQRTSSLPSALVPHLPTQLWSAPWASPSDYTLGIDRSTTIEELRDNIFSAATEGAGPVASLKIRGENITELVANFRARLVEAAERGDFTEILAQQRYFEIHNNGSRVSYGEGIEREVLAQAYKEFQDNTDRFLTAGLDDCYVLFQSPIAHISSSRKTDLMLYGALTALQIIFEAPPTPFDPVFLHYLLNNCDFSSVTSGILSEWHYQFHSMIRSWIDAGSSGDISEFTPWLLQYLELGVQALSGRDRATHEAIAPLLVYKAVIGSEGPNHIDTRRFLDGFLLPCRNGFNFSKAVKAFDGGSELMLSMLWTNQITSYDSVRDNILCRLLAAIPVSQRTICIQDQTLSLNTVVENFLSGTGVPCQASLDWARREGIIHPSVSIDDIDLAHYRVRKFYIAATGSSSFNAGLRVKITIVNDGCGREYAPIAADARDACIAQGRISWKTCSRQVAIPASYFTKLANYDYTSVAEEDDSDAVSARPRNLFEGRPRPRTALAAIESWLLLEILSAIGHHGFL</sequence>
<accession>A0ACB8SP55</accession>
<comment type="caution">
    <text evidence="1">The sequence shown here is derived from an EMBL/GenBank/DDBJ whole genome shotgun (WGS) entry which is preliminary data.</text>
</comment>
<reference evidence="1" key="1">
    <citation type="submission" date="2021-03" db="EMBL/GenBank/DDBJ databases">
        <authorList>
            <consortium name="DOE Joint Genome Institute"/>
            <person name="Ahrendt S."/>
            <person name="Looney B.P."/>
            <person name="Miyauchi S."/>
            <person name="Morin E."/>
            <person name="Drula E."/>
            <person name="Courty P.E."/>
            <person name="Chicoki N."/>
            <person name="Fauchery L."/>
            <person name="Kohler A."/>
            <person name="Kuo A."/>
            <person name="Labutti K."/>
            <person name="Pangilinan J."/>
            <person name="Lipzen A."/>
            <person name="Riley R."/>
            <person name="Andreopoulos W."/>
            <person name="He G."/>
            <person name="Johnson J."/>
            <person name="Barry K.W."/>
            <person name="Grigoriev I.V."/>
            <person name="Nagy L."/>
            <person name="Hibbett D."/>
            <person name="Henrissat B."/>
            <person name="Matheny P.B."/>
            <person name="Labbe J."/>
            <person name="Martin F."/>
        </authorList>
    </citation>
    <scope>NUCLEOTIDE SEQUENCE</scope>
    <source>
        <strain evidence="1">HHB10654</strain>
    </source>
</reference>
<evidence type="ECO:0000313" key="1">
    <source>
        <dbReference type="EMBL" id="KAI0057686.1"/>
    </source>
</evidence>
<dbReference type="EMBL" id="MU277244">
    <property type="protein sequence ID" value="KAI0057686.1"/>
    <property type="molecule type" value="Genomic_DNA"/>
</dbReference>
<dbReference type="Proteomes" id="UP000814140">
    <property type="component" value="Unassembled WGS sequence"/>
</dbReference>
<evidence type="ECO:0000313" key="2">
    <source>
        <dbReference type="Proteomes" id="UP000814140"/>
    </source>
</evidence>
<name>A0ACB8SP55_9AGAM</name>
<proteinExistence type="predicted"/>
<organism evidence="1 2">
    <name type="scientific">Artomyces pyxidatus</name>
    <dbReference type="NCBI Taxonomy" id="48021"/>
    <lineage>
        <taxon>Eukaryota</taxon>
        <taxon>Fungi</taxon>
        <taxon>Dikarya</taxon>
        <taxon>Basidiomycota</taxon>
        <taxon>Agaricomycotina</taxon>
        <taxon>Agaricomycetes</taxon>
        <taxon>Russulales</taxon>
        <taxon>Auriscalpiaceae</taxon>
        <taxon>Artomyces</taxon>
    </lineage>
</organism>
<reference evidence="1" key="2">
    <citation type="journal article" date="2022" name="New Phytol.">
        <title>Evolutionary transition to the ectomycorrhizal habit in the genomes of a hyperdiverse lineage of mushroom-forming fungi.</title>
        <authorList>
            <person name="Looney B."/>
            <person name="Miyauchi S."/>
            <person name="Morin E."/>
            <person name="Drula E."/>
            <person name="Courty P.E."/>
            <person name="Kohler A."/>
            <person name="Kuo A."/>
            <person name="LaButti K."/>
            <person name="Pangilinan J."/>
            <person name="Lipzen A."/>
            <person name="Riley R."/>
            <person name="Andreopoulos W."/>
            <person name="He G."/>
            <person name="Johnson J."/>
            <person name="Nolan M."/>
            <person name="Tritt A."/>
            <person name="Barry K.W."/>
            <person name="Grigoriev I.V."/>
            <person name="Nagy L.G."/>
            <person name="Hibbett D."/>
            <person name="Henrissat B."/>
            <person name="Matheny P.B."/>
            <person name="Labbe J."/>
            <person name="Martin F.M."/>
        </authorList>
    </citation>
    <scope>NUCLEOTIDE SEQUENCE</scope>
    <source>
        <strain evidence="1">HHB10654</strain>
    </source>
</reference>
<gene>
    <name evidence="1" type="ORF">BV25DRAFT_1920006</name>
</gene>
<keyword evidence="2" id="KW-1185">Reference proteome</keyword>